<dbReference type="InterPro" id="IPR050332">
    <property type="entry name" value="GPCR_2"/>
</dbReference>
<proteinExistence type="predicted"/>
<sequence length="162" mass="18472">MLFIGMSFYVGRDPVIEVTWLFCDQLFASSQGCFVAVLYCLLNGEVRCELGKKWTTWKSETETKNIWVPLNHITTRMQRRSTHDDLLTNGLSVTGAVSDPTNMGKGGKYRLDAKIITEPTHPDQEVTEEHNLTNETHEYCMEELMASTPPPTKKHVDHKNKI</sequence>
<dbReference type="PANTHER" id="PTHR45620">
    <property type="entry name" value="PDF RECEPTOR-LIKE PROTEIN-RELATED"/>
    <property type="match status" value="1"/>
</dbReference>
<accession>A0ABP1QRI8</accession>
<evidence type="ECO:0000313" key="1">
    <source>
        <dbReference type="EMBL" id="CAL8110521.1"/>
    </source>
</evidence>
<protein>
    <recommendedName>
        <fullName evidence="3">Parathyroid hormone/parathyroid hormone-related peptide receptor</fullName>
    </recommendedName>
</protein>
<keyword evidence="2" id="KW-1185">Reference proteome</keyword>
<dbReference type="PROSITE" id="PS00650">
    <property type="entry name" value="G_PROTEIN_RECEP_F2_2"/>
    <property type="match status" value="1"/>
</dbReference>
<evidence type="ECO:0008006" key="3">
    <source>
        <dbReference type="Google" id="ProtNLM"/>
    </source>
</evidence>
<name>A0ABP1QRI8_9HEXA</name>
<gene>
    <name evidence="1" type="ORF">ODALV1_LOCUS14321</name>
</gene>
<comment type="caution">
    <text evidence="1">The sequence shown here is derived from an EMBL/GenBank/DDBJ whole genome shotgun (WGS) entry which is preliminary data.</text>
</comment>
<dbReference type="EMBL" id="CAXLJM020000045">
    <property type="protein sequence ID" value="CAL8110521.1"/>
    <property type="molecule type" value="Genomic_DNA"/>
</dbReference>
<reference evidence="1 2" key="1">
    <citation type="submission" date="2024-08" db="EMBL/GenBank/DDBJ databases">
        <authorList>
            <person name="Cucini C."/>
            <person name="Frati F."/>
        </authorList>
    </citation>
    <scope>NUCLEOTIDE SEQUENCE [LARGE SCALE GENOMIC DNA]</scope>
</reference>
<dbReference type="Gene3D" id="1.20.1070.10">
    <property type="entry name" value="Rhodopsin 7-helix transmembrane proteins"/>
    <property type="match status" value="1"/>
</dbReference>
<dbReference type="InterPro" id="IPR017983">
    <property type="entry name" value="GPCR_2_secretin-like_CS"/>
</dbReference>
<dbReference type="Proteomes" id="UP001642540">
    <property type="component" value="Unassembled WGS sequence"/>
</dbReference>
<dbReference type="PANTHER" id="PTHR45620:SF1">
    <property type="entry name" value="G-PROTEIN COUPLED RECEPTORS FAMILY 2 PROFILE 2 DOMAIN-CONTAINING PROTEIN"/>
    <property type="match status" value="1"/>
</dbReference>
<organism evidence="1 2">
    <name type="scientific">Orchesella dallaii</name>
    <dbReference type="NCBI Taxonomy" id="48710"/>
    <lineage>
        <taxon>Eukaryota</taxon>
        <taxon>Metazoa</taxon>
        <taxon>Ecdysozoa</taxon>
        <taxon>Arthropoda</taxon>
        <taxon>Hexapoda</taxon>
        <taxon>Collembola</taxon>
        <taxon>Entomobryomorpha</taxon>
        <taxon>Entomobryoidea</taxon>
        <taxon>Orchesellidae</taxon>
        <taxon>Orchesellinae</taxon>
        <taxon>Orchesella</taxon>
    </lineage>
</organism>
<evidence type="ECO:0000313" key="2">
    <source>
        <dbReference type="Proteomes" id="UP001642540"/>
    </source>
</evidence>